<dbReference type="AlphaFoldDB" id="A0A2C6KN45"/>
<organism evidence="1 2">
    <name type="scientific">Cystoisospora suis</name>
    <dbReference type="NCBI Taxonomy" id="483139"/>
    <lineage>
        <taxon>Eukaryota</taxon>
        <taxon>Sar</taxon>
        <taxon>Alveolata</taxon>
        <taxon>Apicomplexa</taxon>
        <taxon>Conoidasida</taxon>
        <taxon>Coccidia</taxon>
        <taxon>Eucoccidiorida</taxon>
        <taxon>Eimeriorina</taxon>
        <taxon>Sarcocystidae</taxon>
        <taxon>Cystoisospora</taxon>
    </lineage>
</organism>
<dbReference type="GeneID" id="94431621"/>
<evidence type="ECO:0000313" key="2">
    <source>
        <dbReference type="Proteomes" id="UP000221165"/>
    </source>
</evidence>
<reference evidence="1 2" key="1">
    <citation type="journal article" date="2017" name="Int. J. Parasitol.">
        <title>The genome of the protozoan parasite Cystoisospora suis and a reverse vaccinology approach to identify vaccine candidates.</title>
        <authorList>
            <person name="Palmieri N."/>
            <person name="Shrestha A."/>
            <person name="Ruttkowski B."/>
            <person name="Beck T."/>
            <person name="Vogl C."/>
            <person name="Tomley F."/>
            <person name="Blake D.P."/>
            <person name="Joachim A."/>
        </authorList>
    </citation>
    <scope>NUCLEOTIDE SEQUENCE [LARGE SCALE GENOMIC DNA]</scope>
    <source>
        <strain evidence="1 2">Wien I</strain>
    </source>
</reference>
<protein>
    <submittedName>
        <fullName evidence="1">Uncharacterized protein</fullName>
    </submittedName>
</protein>
<name>A0A2C6KN45_9APIC</name>
<proteinExistence type="predicted"/>
<gene>
    <name evidence="1" type="ORF">CSUI_008276</name>
</gene>
<evidence type="ECO:0000313" key="1">
    <source>
        <dbReference type="EMBL" id="PHJ17902.1"/>
    </source>
</evidence>
<dbReference type="VEuPathDB" id="ToxoDB:CSUI_008276"/>
<dbReference type="Proteomes" id="UP000221165">
    <property type="component" value="Unassembled WGS sequence"/>
</dbReference>
<dbReference type="RefSeq" id="XP_067919616.1">
    <property type="nucleotide sequence ID" value="XM_068068410.1"/>
</dbReference>
<keyword evidence="2" id="KW-1185">Reference proteome</keyword>
<dbReference type="EMBL" id="MIGC01004588">
    <property type="protein sequence ID" value="PHJ17902.1"/>
    <property type="molecule type" value="Genomic_DNA"/>
</dbReference>
<accession>A0A2C6KN45</accession>
<sequence length="36" mass="4045">MQLDKLPKTGAAVRHTPPWLRHQVCNLGPKRVSHTA</sequence>
<comment type="caution">
    <text evidence="1">The sequence shown here is derived from an EMBL/GenBank/DDBJ whole genome shotgun (WGS) entry which is preliminary data.</text>
</comment>